<dbReference type="CDD" id="cd01948">
    <property type="entry name" value="EAL"/>
    <property type="match status" value="1"/>
</dbReference>
<evidence type="ECO:0000259" key="7">
    <source>
        <dbReference type="PROSITE" id="PS50885"/>
    </source>
</evidence>
<dbReference type="PROSITE" id="PS50885">
    <property type="entry name" value="HAMP"/>
    <property type="match status" value="1"/>
</dbReference>
<feature type="coiled-coil region" evidence="4">
    <location>
        <begin position="515"/>
        <end position="542"/>
    </location>
</feature>
<dbReference type="Pfam" id="PF00672">
    <property type="entry name" value="HAMP"/>
    <property type="match status" value="1"/>
</dbReference>
<feature type="domain" description="HAMP" evidence="7">
    <location>
        <begin position="297"/>
        <end position="350"/>
    </location>
</feature>
<dbReference type="InterPro" id="IPR029787">
    <property type="entry name" value="Nucleotide_cyclase"/>
</dbReference>
<dbReference type="NCBIfam" id="TIGR00254">
    <property type="entry name" value="GGDEF"/>
    <property type="match status" value="1"/>
</dbReference>
<organism evidence="9 10">
    <name type="scientific">Cohnella candidum</name>
    <dbReference type="NCBI Taxonomy" id="2674991"/>
    <lineage>
        <taxon>Bacteria</taxon>
        <taxon>Bacillati</taxon>
        <taxon>Bacillota</taxon>
        <taxon>Bacilli</taxon>
        <taxon>Bacillales</taxon>
        <taxon>Paenibacillaceae</taxon>
        <taxon>Cohnella</taxon>
    </lineage>
</organism>
<comment type="subcellular location">
    <subcellularLocation>
        <location evidence="1">Cell membrane</location>
    </subcellularLocation>
</comment>
<dbReference type="SUPFAM" id="SSF55073">
    <property type="entry name" value="Nucleotide cyclase"/>
    <property type="match status" value="1"/>
</dbReference>
<dbReference type="Gene3D" id="3.20.20.450">
    <property type="entry name" value="EAL domain"/>
    <property type="match status" value="1"/>
</dbReference>
<dbReference type="InterPro" id="IPR007892">
    <property type="entry name" value="CHASE4"/>
</dbReference>
<evidence type="ECO:0000256" key="3">
    <source>
        <dbReference type="ARBA" id="ARBA00023136"/>
    </source>
</evidence>
<dbReference type="SMART" id="SM00052">
    <property type="entry name" value="EAL"/>
    <property type="match status" value="1"/>
</dbReference>
<dbReference type="CDD" id="cd01949">
    <property type="entry name" value="GGDEF"/>
    <property type="match status" value="1"/>
</dbReference>
<dbReference type="Pfam" id="PF05228">
    <property type="entry name" value="CHASE4"/>
    <property type="match status" value="1"/>
</dbReference>
<evidence type="ECO:0000259" key="8">
    <source>
        <dbReference type="PROSITE" id="PS50887"/>
    </source>
</evidence>
<feature type="transmembrane region" description="Helical" evidence="5">
    <location>
        <begin position="6"/>
        <end position="27"/>
    </location>
</feature>
<dbReference type="Proteomes" id="UP000269097">
    <property type="component" value="Chromosome"/>
</dbReference>
<dbReference type="SUPFAM" id="SSF141868">
    <property type="entry name" value="EAL domain-like"/>
    <property type="match status" value="1"/>
</dbReference>
<dbReference type="PROSITE" id="PS50883">
    <property type="entry name" value="EAL"/>
    <property type="match status" value="1"/>
</dbReference>
<reference evidence="9 10" key="1">
    <citation type="submission" date="2018-10" db="EMBL/GenBank/DDBJ databases">
        <title>Genome Sequence of Cohnella sp.</title>
        <authorList>
            <person name="Srinivasan S."/>
            <person name="Kim M.K."/>
        </authorList>
    </citation>
    <scope>NUCLEOTIDE SEQUENCE [LARGE SCALE GENOMIC DNA]</scope>
    <source>
        <strain evidence="9 10">18JY8-7</strain>
    </source>
</reference>
<dbReference type="SUPFAM" id="SSF158472">
    <property type="entry name" value="HAMP domain-like"/>
    <property type="match status" value="1"/>
</dbReference>
<dbReference type="PROSITE" id="PS50887">
    <property type="entry name" value="GGDEF"/>
    <property type="match status" value="1"/>
</dbReference>
<feature type="transmembrane region" description="Helical" evidence="5">
    <location>
        <begin position="273"/>
        <end position="295"/>
    </location>
</feature>
<dbReference type="CDD" id="cd06225">
    <property type="entry name" value="HAMP"/>
    <property type="match status" value="1"/>
</dbReference>
<evidence type="ECO:0000256" key="1">
    <source>
        <dbReference type="ARBA" id="ARBA00004236"/>
    </source>
</evidence>
<name>A0A3G3K169_9BACL</name>
<proteinExistence type="predicted"/>
<gene>
    <name evidence="9" type="ORF">EAV92_15740</name>
</gene>
<keyword evidence="2" id="KW-1003">Cell membrane</keyword>
<sequence>MLYVGITTLCLLSIFYVIFRSAILNNYETMERNDSREGMKRILYSYFDEYRSLGSVTLDYASWDDTFDFVSTPSDPRKAESYVSGNFTDSMFANVRLDIAVLLDDGRRVRYAKAYESELRHALPYPQTFIDTLFRRYPNLIAGPQSSGTVGLLLLDGKPIIAASYPILTSNNEGPARGTLIFARYLDEEFVRYLSEKADTQISFLPAGQASSAVPAETETIRGPGMRDFSFWTVADASTIQSNVLLKDVLNEPAVVLQFSAPRELYRQAERSIQLYMVFFLLAGAAFFVIVNVIWQRLVFSRVNRLKWEMKSIRTERDFSMRIHVGRNDEFAQLEKSFNRMMASLETAQDEIKYQAEYDPLTRIANRNGFFKFMDRMIEESLPARRPFTVLFVDLDHFNTVNVSMGHHTGDLLLRKAAGRLRGVLREGDFLCRLGGDEFCVVSPEDGRVDEREGLAGRIKEALVEPIDLGGGRFHSVTVSIGISLFPEHGEDAESLLQHADAAMLDAKESGRDGYRRYTEQLEKSRLRKSRIEQLLKRAAANGELRLHYQPKWDVSADKVAGVEALLRWDSPELGAVSPLEFIPAAESTGLIHEIGEWVIRAACRQYLAWRSDKPDLSLVVAVNVSGIQLLTPGFAEKMCRILQEEGMDPRAMELEVTESFAIEKFGEVTEVLTRLREEGFLLSIDDFGAGYSSMKYLCQLPVQCMKIDKALIDSLGEDLRHQIVVSKIIEMAHRLQLIVVAEGVETLEQLEFLRFHQCDQIQGYFISKPVPADRVFSFAAS</sequence>
<evidence type="ECO:0000256" key="2">
    <source>
        <dbReference type="ARBA" id="ARBA00022475"/>
    </source>
</evidence>
<dbReference type="Pfam" id="PF00563">
    <property type="entry name" value="EAL"/>
    <property type="match status" value="1"/>
</dbReference>
<accession>A0A3G3K169</accession>
<feature type="domain" description="EAL" evidence="6">
    <location>
        <begin position="529"/>
        <end position="782"/>
    </location>
</feature>
<evidence type="ECO:0000313" key="9">
    <source>
        <dbReference type="EMBL" id="AYQ73901.1"/>
    </source>
</evidence>
<dbReference type="InterPro" id="IPR001633">
    <property type="entry name" value="EAL_dom"/>
</dbReference>
<keyword evidence="10" id="KW-1185">Reference proteome</keyword>
<keyword evidence="4" id="KW-0175">Coiled coil</keyword>
<evidence type="ECO:0000256" key="5">
    <source>
        <dbReference type="SAM" id="Phobius"/>
    </source>
</evidence>
<evidence type="ECO:0000256" key="4">
    <source>
        <dbReference type="SAM" id="Coils"/>
    </source>
</evidence>
<dbReference type="GO" id="GO:0007165">
    <property type="term" value="P:signal transduction"/>
    <property type="evidence" value="ECO:0007669"/>
    <property type="project" value="InterPro"/>
</dbReference>
<dbReference type="InterPro" id="IPR003660">
    <property type="entry name" value="HAMP_dom"/>
</dbReference>
<dbReference type="PANTHER" id="PTHR44757">
    <property type="entry name" value="DIGUANYLATE CYCLASE DGCP"/>
    <property type="match status" value="1"/>
</dbReference>
<protein>
    <submittedName>
        <fullName evidence="9">EAL domain-containing protein</fullName>
    </submittedName>
</protein>
<keyword evidence="5" id="KW-1133">Transmembrane helix</keyword>
<dbReference type="KEGG" id="coh:EAV92_15740"/>
<dbReference type="Gene3D" id="3.30.70.270">
    <property type="match status" value="1"/>
</dbReference>
<dbReference type="GO" id="GO:0005886">
    <property type="term" value="C:plasma membrane"/>
    <property type="evidence" value="ECO:0007669"/>
    <property type="project" value="UniProtKB-SubCell"/>
</dbReference>
<dbReference type="SMART" id="SM00304">
    <property type="entry name" value="HAMP"/>
    <property type="match status" value="1"/>
</dbReference>
<keyword evidence="5" id="KW-0812">Transmembrane</keyword>
<evidence type="ECO:0000313" key="10">
    <source>
        <dbReference type="Proteomes" id="UP000269097"/>
    </source>
</evidence>
<dbReference type="SMART" id="SM00267">
    <property type="entry name" value="GGDEF"/>
    <property type="match status" value="1"/>
</dbReference>
<feature type="domain" description="GGDEF" evidence="8">
    <location>
        <begin position="386"/>
        <end position="520"/>
    </location>
</feature>
<evidence type="ECO:0000259" key="6">
    <source>
        <dbReference type="PROSITE" id="PS50883"/>
    </source>
</evidence>
<dbReference type="AlphaFoldDB" id="A0A3G3K169"/>
<dbReference type="InterPro" id="IPR052155">
    <property type="entry name" value="Biofilm_reg_signaling"/>
</dbReference>
<dbReference type="InterPro" id="IPR000160">
    <property type="entry name" value="GGDEF_dom"/>
</dbReference>
<dbReference type="PANTHER" id="PTHR44757:SF2">
    <property type="entry name" value="BIOFILM ARCHITECTURE MAINTENANCE PROTEIN MBAA"/>
    <property type="match status" value="1"/>
</dbReference>
<dbReference type="EMBL" id="CP033433">
    <property type="protein sequence ID" value="AYQ73901.1"/>
    <property type="molecule type" value="Genomic_DNA"/>
</dbReference>
<keyword evidence="3 5" id="KW-0472">Membrane</keyword>
<dbReference type="InterPro" id="IPR043128">
    <property type="entry name" value="Rev_trsase/Diguanyl_cyclase"/>
</dbReference>
<dbReference type="Gene3D" id="6.10.340.10">
    <property type="match status" value="1"/>
</dbReference>
<dbReference type="InterPro" id="IPR035919">
    <property type="entry name" value="EAL_sf"/>
</dbReference>
<dbReference type="Pfam" id="PF00990">
    <property type="entry name" value="GGDEF"/>
    <property type="match status" value="1"/>
</dbReference>